<dbReference type="CDD" id="cd00590">
    <property type="entry name" value="RRM_SF"/>
    <property type="match status" value="2"/>
</dbReference>
<evidence type="ECO:0000256" key="4">
    <source>
        <dbReference type="ARBA" id="ARBA00022871"/>
    </source>
</evidence>
<evidence type="ECO:0000256" key="2">
    <source>
        <dbReference type="ARBA" id="ARBA00022490"/>
    </source>
</evidence>
<dbReference type="Pfam" id="PF00567">
    <property type="entry name" value="TUDOR"/>
    <property type="match status" value="2"/>
</dbReference>
<feature type="domain" description="Tudor" evidence="8">
    <location>
        <begin position="813"/>
        <end position="871"/>
    </location>
</feature>
<feature type="compositionally biased region" description="Basic and acidic residues" evidence="6">
    <location>
        <begin position="1121"/>
        <end position="1130"/>
    </location>
</feature>
<feature type="domain" description="Tudor" evidence="8">
    <location>
        <begin position="457"/>
        <end position="526"/>
    </location>
</feature>
<dbReference type="InterPro" id="IPR035437">
    <property type="entry name" value="SNase_OB-fold_sf"/>
</dbReference>
<feature type="region of interest" description="Disordered" evidence="6">
    <location>
        <begin position="1117"/>
        <end position="1138"/>
    </location>
</feature>
<dbReference type="Gene3D" id="3.30.70.330">
    <property type="match status" value="2"/>
</dbReference>
<dbReference type="GO" id="GO:0005737">
    <property type="term" value="C:cytoplasm"/>
    <property type="evidence" value="ECO:0007669"/>
    <property type="project" value="UniProtKB-SubCell"/>
</dbReference>
<accession>A0A6P5AA09</accession>
<dbReference type="Gene3D" id="2.40.50.90">
    <property type="match status" value="2"/>
</dbReference>
<dbReference type="InterPro" id="IPR000504">
    <property type="entry name" value="RRM_dom"/>
</dbReference>
<dbReference type="PANTHER" id="PTHR22948:SF29">
    <property type="entry name" value="FI02030P-RELATED"/>
    <property type="match status" value="1"/>
</dbReference>
<dbReference type="PANTHER" id="PTHR22948">
    <property type="entry name" value="TUDOR DOMAIN CONTAINING PROTEIN"/>
    <property type="match status" value="1"/>
</dbReference>
<reference evidence="11" key="1">
    <citation type="submission" date="2025-08" db="UniProtKB">
        <authorList>
            <consortium name="RefSeq"/>
        </authorList>
    </citation>
    <scope>IDENTIFICATION</scope>
    <source>
        <tissue evidence="11">Gonad</tissue>
    </source>
</reference>
<dbReference type="PROSITE" id="PS50304">
    <property type="entry name" value="TUDOR"/>
    <property type="match status" value="2"/>
</dbReference>
<feature type="region of interest" description="Disordered" evidence="6">
    <location>
        <begin position="1050"/>
        <end position="1080"/>
    </location>
</feature>
<evidence type="ECO:0000259" key="9">
    <source>
        <dbReference type="PROSITE" id="PS51644"/>
    </source>
</evidence>
<dbReference type="GO" id="GO:0007283">
    <property type="term" value="P:spermatogenesis"/>
    <property type="evidence" value="ECO:0007669"/>
    <property type="project" value="UniProtKB-KW"/>
</dbReference>
<keyword evidence="4" id="KW-0744">Spermatogenesis</keyword>
<dbReference type="SUPFAM" id="SSF54928">
    <property type="entry name" value="RNA-binding domain, RBD"/>
    <property type="match status" value="2"/>
</dbReference>
<evidence type="ECO:0000313" key="11">
    <source>
        <dbReference type="RefSeq" id="XP_019638606.1"/>
    </source>
</evidence>
<dbReference type="InterPro" id="IPR002999">
    <property type="entry name" value="Tudor"/>
</dbReference>
<feature type="region of interest" description="Disordered" evidence="6">
    <location>
        <begin position="348"/>
        <end position="390"/>
    </location>
</feature>
<dbReference type="GO" id="GO:0030154">
    <property type="term" value="P:cell differentiation"/>
    <property type="evidence" value="ECO:0007669"/>
    <property type="project" value="UniProtKB-ARBA"/>
</dbReference>
<evidence type="ECO:0000256" key="1">
    <source>
        <dbReference type="ARBA" id="ARBA00004496"/>
    </source>
</evidence>
<dbReference type="Pfam" id="PF00076">
    <property type="entry name" value="RRM_1"/>
    <property type="match status" value="1"/>
</dbReference>
<feature type="region of interest" description="Disordered" evidence="6">
    <location>
        <begin position="100"/>
        <end position="142"/>
    </location>
</feature>
<dbReference type="PROSITE" id="PS51644">
    <property type="entry name" value="HTH_OST"/>
    <property type="match status" value="1"/>
</dbReference>
<feature type="compositionally biased region" description="Polar residues" evidence="6">
    <location>
        <begin position="355"/>
        <end position="380"/>
    </location>
</feature>
<comment type="subcellular location">
    <subcellularLocation>
        <location evidence="1">Cytoplasm</location>
    </subcellularLocation>
</comment>
<dbReference type="GeneID" id="109480759"/>
<gene>
    <name evidence="11" type="primary">LOC109480759</name>
</gene>
<dbReference type="PROSITE" id="PS50102">
    <property type="entry name" value="RRM"/>
    <property type="match status" value="2"/>
</dbReference>
<evidence type="ECO:0000256" key="3">
    <source>
        <dbReference type="ARBA" id="ARBA00022737"/>
    </source>
</evidence>
<organism evidence="10 11">
    <name type="scientific">Branchiostoma belcheri</name>
    <name type="common">Amphioxus</name>
    <dbReference type="NCBI Taxonomy" id="7741"/>
    <lineage>
        <taxon>Eukaryota</taxon>
        <taxon>Metazoa</taxon>
        <taxon>Chordata</taxon>
        <taxon>Cephalochordata</taxon>
        <taxon>Leptocardii</taxon>
        <taxon>Amphioxiformes</taxon>
        <taxon>Branchiostomatidae</taxon>
        <taxon>Branchiostoma</taxon>
    </lineage>
</organism>
<feature type="region of interest" description="Disordered" evidence="6">
    <location>
        <begin position="656"/>
        <end position="679"/>
    </location>
</feature>
<dbReference type="Pfam" id="PF12872">
    <property type="entry name" value="OST-HTH"/>
    <property type="match status" value="1"/>
</dbReference>
<dbReference type="Proteomes" id="UP000515135">
    <property type="component" value="Unplaced"/>
</dbReference>
<evidence type="ECO:0000256" key="5">
    <source>
        <dbReference type="PROSITE-ProRule" id="PRU00176"/>
    </source>
</evidence>
<evidence type="ECO:0000259" key="7">
    <source>
        <dbReference type="PROSITE" id="PS50102"/>
    </source>
</evidence>
<dbReference type="InterPro" id="IPR012677">
    <property type="entry name" value="Nucleotide-bd_a/b_plait_sf"/>
</dbReference>
<dbReference type="SMART" id="SM00333">
    <property type="entry name" value="TUDOR"/>
    <property type="match status" value="2"/>
</dbReference>
<evidence type="ECO:0000313" key="10">
    <source>
        <dbReference type="Proteomes" id="UP000515135"/>
    </source>
</evidence>
<dbReference type="SUPFAM" id="SSF63748">
    <property type="entry name" value="Tudor/PWWP/MBT"/>
    <property type="match status" value="2"/>
</dbReference>
<dbReference type="RefSeq" id="XP_019638606.1">
    <property type="nucleotide sequence ID" value="XM_019783047.1"/>
</dbReference>
<proteinExistence type="predicted"/>
<dbReference type="InterPro" id="IPR041966">
    <property type="entry name" value="LOTUS-like"/>
</dbReference>
<name>A0A6P5AA09_BRABE</name>
<evidence type="ECO:0000259" key="8">
    <source>
        <dbReference type="PROSITE" id="PS50304"/>
    </source>
</evidence>
<keyword evidence="2" id="KW-0963">Cytoplasm</keyword>
<dbReference type="Gene3D" id="2.30.30.140">
    <property type="match status" value="2"/>
</dbReference>
<evidence type="ECO:0000256" key="6">
    <source>
        <dbReference type="SAM" id="MobiDB-lite"/>
    </source>
</evidence>
<dbReference type="KEGG" id="bbel:109480759"/>
<feature type="domain" description="HTH OST-type" evidence="9">
    <location>
        <begin position="11"/>
        <end position="85"/>
    </location>
</feature>
<keyword evidence="3" id="KW-0677">Repeat</keyword>
<keyword evidence="4" id="KW-0221">Differentiation</keyword>
<dbReference type="OrthoDB" id="1879688at2759"/>
<dbReference type="InterPro" id="IPR025605">
    <property type="entry name" value="OST-HTH/LOTUS_dom"/>
</dbReference>
<keyword evidence="10" id="KW-1185">Reference proteome</keyword>
<dbReference type="GO" id="GO:0003723">
    <property type="term" value="F:RNA binding"/>
    <property type="evidence" value="ECO:0007669"/>
    <property type="project" value="UniProtKB-UniRule"/>
</dbReference>
<keyword evidence="5" id="KW-0694">RNA-binding</keyword>
<feature type="region of interest" description="Disordered" evidence="6">
    <location>
        <begin position="1165"/>
        <end position="1191"/>
    </location>
</feature>
<dbReference type="SMART" id="SM00360">
    <property type="entry name" value="RRM"/>
    <property type="match status" value="2"/>
</dbReference>
<dbReference type="InterPro" id="IPR050621">
    <property type="entry name" value="Tudor_domain_containing"/>
</dbReference>
<protein>
    <submittedName>
        <fullName evidence="11">Uncharacterized protein LOC109480759 isoform X1</fullName>
    </submittedName>
</protein>
<sequence length="1264" mass="140415">MRRETMEKRTVPDEVKKFLRAVLLSQQGGVPVKRLRNDYQNLIGHVLDWRGLGFTRIEDFVKAMPDVCRLEAFGPEKELRVYGIGDPDSYMSSFAIKAQDVKGPPKKRLRNRGKRKDQKASPAVKGSAKGSTCNGSGDNPHELQPNHLGLYSVCMRRRFDCSDQDIKIFFSAAGQVKEVHHSEWMTFVRFNTVREATAALNELPAVLLGRDISVQPGKARSNGASPEPAGKRLMERNAIDSGISRSPCYPESPTSQYPVHEVIATHLTRDTTEEEVWNLFAPFGVTDVRVKKQGAQEYGYAFIRFTSAKSVDKAIEVLDNSVFNGQQIQVELTKRAREARKLGFAAEQDRGVHANSRQAAAMSTKNSDSGLGMSTATRPNGPSAEQEPSPKFMSYSTMAQMLCECSGDQEVPSSPPPAASYPEELNVIVTEVVDGCHFWGQVNLEGKNNLLELQELQTGLNQLCPAPPLPPGERTGAAPFEGDWYRVWVQEELPEEQLQVVFVDYGNTAVLPRTEVSPLLISEFWDLPPQAVPFKLAGLSPDTSFGHNKLKEILSCQVVSVMQSQSRTCKPHILEVKVYTPNATDCASVNSLMKKEASEEECSFSEKPFKGAAQEEPKCQTNSSKYVPIADDNASDHSVSKQEATIDGTRAKGHIFSNSTARNQETKHSSQQKEAGRKFNDGTFQQRGDERDHQMFQSPFLSDKEEAVLKKMSTNNQRMERPYRTDTGRRHQETLAGQQQQGLLGTPVTQYVPQLQFKGQMFTLQAKVSEVVTPELFYIQSVDSTLLNKVSQSLQNAANKRTAQELSDMKTLCNQTGQVMCIYSEKHHMWRRVRIMGVLPHMVNVQHVDYGTVELTQLHNLFPLPPDLLAVPILARPACLANATPNPKDEGCWTEGANAFLKGLTANKVLYAEVSGEQAGGKLVVTLWDSVEKKTNICQQLMDQNYAVCSQPLMPLPGLNPSLIQGKQPLVPTPQPPQISSQPFFLQDQKPHIPVPQHPMFSHIPYQRPAPKQRISLTERFSQHGNQQTPVPVLGGGGAFRVMVRAEDRKERITDGGEKSGPTVEQSRGAGDSGERRFIKKDLKDQEIRYQAAARNEDGNKTGPSFATMQPGKFVSNNVRGPEKPYDPHRGSRNIWKKSGNVSSPLSLGAERIILHQIIGDVEETRNKSETNSDYGAENKVKSERRNSGASDRSIELANRLEELIQIDKERENASYTIRSKSPAANQQGNDLLDGKFQGCFPTTSGLSAVDLLTSQLIELHTEQ</sequence>
<dbReference type="AlphaFoldDB" id="A0A6P5AA09"/>
<feature type="domain" description="RRM" evidence="7">
    <location>
        <begin position="260"/>
        <end position="335"/>
    </location>
</feature>
<dbReference type="CDD" id="cd09972">
    <property type="entry name" value="LOTUS_TDRD_OSKAR"/>
    <property type="match status" value="1"/>
</dbReference>
<dbReference type="InterPro" id="IPR035979">
    <property type="entry name" value="RBD_domain_sf"/>
</dbReference>
<feature type="domain" description="RRM" evidence="7">
    <location>
        <begin position="148"/>
        <end position="219"/>
    </location>
</feature>
<dbReference type="Gene3D" id="3.30.420.610">
    <property type="entry name" value="LOTUS domain-like"/>
    <property type="match status" value="1"/>
</dbReference>
<feature type="compositionally biased region" description="Basic residues" evidence="6">
    <location>
        <begin position="104"/>
        <end position="117"/>
    </location>
</feature>